<protein>
    <submittedName>
        <fullName evidence="1">Uncharacterized protein</fullName>
    </submittedName>
</protein>
<reference evidence="1" key="1">
    <citation type="journal article" date="2015" name="Nature">
        <title>Complex archaea that bridge the gap between prokaryotes and eukaryotes.</title>
        <authorList>
            <person name="Spang A."/>
            <person name="Saw J.H."/>
            <person name="Jorgensen S.L."/>
            <person name="Zaremba-Niedzwiedzka K."/>
            <person name="Martijn J."/>
            <person name="Lind A.E."/>
            <person name="van Eijk R."/>
            <person name="Schleper C."/>
            <person name="Guy L."/>
            <person name="Ettema T.J."/>
        </authorList>
    </citation>
    <scope>NUCLEOTIDE SEQUENCE</scope>
</reference>
<evidence type="ECO:0000313" key="1">
    <source>
        <dbReference type="EMBL" id="KKK51107.1"/>
    </source>
</evidence>
<organism evidence="1">
    <name type="scientific">marine sediment metagenome</name>
    <dbReference type="NCBI Taxonomy" id="412755"/>
    <lineage>
        <taxon>unclassified sequences</taxon>
        <taxon>metagenomes</taxon>
        <taxon>ecological metagenomes</taxon>
    </lineage>
</organism>
<sequence>MTTEQKPITTRNLIEGGLGPLRRFTGLFASMPTQEQTYGEGEEARVSTRINLNYGDIDVQESVEPYHFPTVTITISQSNKKKSRWGVFGGSFNDVVDQQYSAEQLDPGSPSYLKPKDRMDLDKCIGKRMGLVMADGEEGRPKAPLLWNGIKGDGRADVPTPTWTVYLVEGVGVVGGGQNPMDLAMDMLDGATLAEFNAKAMANPVVRGDVELLQAISQPPSAPRSFANTLITAGKFTKDDQEVFHKK</sequence>
<name>A0A0F8W302_9ZZZZ</name>
<dbReference type="AlphaFoldDB" id="A0A0F8W302"/>
<gene>
    <name evidence="1" type="ORF">LCGC14_3118290</name>
</gene>
<accession>A0A0F8W302</accession>
<dbReference type="EMBL" id="LAZR01067677">
    <property type="protein sequence ID" value="KKK51107.1"/>
    <property type="molecule type" value="Genomic_DNA"/>
</dbReference>
<proteinExistence type="predicted"/>
<comment type="caution">
    <text evidence="1">The sequence shown here is derived from an EMBL/GenBank/DDBJ whole genome shotgun (WGS) entry which is preliminary data.</text>
</comment>